<evidence type="ECO:0000256" key="5">
    <source>
        <dbReference type="ARBA" id="ARBA00023014"/>
    </source>
</evidence>
<dbReference type="NCBIfam" id="TIGR02378">
    <property type="entry name" value="nirD_assim_sml"/>
    <property type="match status" value="1"/>
</dbReference>
<reference evidence="10" key="1">
    <citation type="journal article" date="2019" name="Int. J. Syst. Evol. Microbiol.">
        <title>The Global Catalogue of Microorganisms (GCM) 10K type strain sequencing project: providing services to taxonomists for standard genome sequencing and annotation.</title>
        <authorList>
            <consortium name="The Broad Institute Genomics Platform"/>
            <consortium name="The Broad Institute Genome Sequencing Center for Infectious Disease"/>
            <person name="Wu L."/>
            <person name="Ma J."/>
        </authorList>
    </citation>
    <scope>NUCLEOTIDE SEQUENCE [LARGE SCALE GENOMIC DNA]</scope>
    <source>
        <strain evidence="10">JCM 4816</strain>
    </source>
</reference>
<evidence type="ECO:0000256" key="4">
    <source>
        <dbReference type="ARBA" id="ARBA00023004"/>
    </source>
</evidence>
<sequence length="112" mass="12171">MIELYHRGEWLPLCPESELVPGRGVAALLDDEQQVAVFLTPEGDLYAVGNRDPFSAAEVISRGLLGSRGEAPTVASPMYKQVFDLRTGTCLDEDATPDGSPATLPTWPIRRT</sequence>
<dbReference type="PROSITE" id="PS51300">
    <property type="entry name" value="NIRD"/>
    <property type="match status" value="1"/>
</dbReference>
<keyword evidence="4" id="KW-0408">Iron</keyword>
<evidence type="ECO:0000256" key="6">
    <source>
        <dbReference type="ARBA" id="ARBA00023063"/>
    </source>
</evidence>
<keyword evidence="10" id="KW-1185">Reference proteome</keyword>
<organism evidence="9 10">
    <name type="scientific">Streptacidiphilus monticola</name>
    <dbReference type="NCBI Taxonomy" id="2161674"/>
    <lineage>
        <taxon>Bacteria</taxon>
        <taxon>Bacillati</taxon>
        <taxon>Actinomycetota</taxon>
        <taxon>Actinomycetes</taxon>
        <taxon>Kitasatosporales</taxon>
        <taxon>Streptomycetaceae</taxon>
        <taxon>Streptacidiphilus</taxon>
    </lineage>
</organism>
<dbReference type="PROSITE" id="PS51296">
    <property type="entry name" value="RIESKE"/>
    <property type="match status" value="1"/>
</dbReference>
<feature type="domain" description="Rieske" evidence="8">
    <location>
        <begin position="11"/>
        <end position="112"/>
    </location>
</feature>
<evidence type="ECO:0000256" key="1">
    <source>
        <dbReference type="ARBA" id="ARBA00022714"/>
    </source>
</evidence>
<keyword evidence="6" id="KW-0534">Nitrate assimilation</keyword>
<comment type="caution">
    <text evidence="9">The sequence shown here is derived from an EMBL/GenBank/DDBJ whole genome shotgun (WGS) entry which is preliminary data.</text>
</comment>
<protein>
    <submittedName>
        <fullName evidence="9">Nitrite reductase small subunit NirD</fullName>
    </submittedName>
</protein>
<dbReference type="InterPro" id="IPR017881">
    <property type="entry name" value="NirD"/>
</dbReference>
<dbReference type="Pfam" id="PF13806">
    <property type="entry name" value="Rieske_2"/>
    <property type="match status" value="1"/>
</dbReference>
<accession>A0ABW1G901</accession>
<keyword evidence="1" id="KW-0001">2Fe-2S</keyword>
<evidence type="ECO:0000256" key="2">
    <source>
        <dbReference type="ARBA" id="ARBA00022723"/>
    </source>
</evidence>
<dbReference type="Proteomes" id="UP001596174">
    <property type="component" value="Unassembled WGS sequence"/>
</dbReference>
<feature type="region of interest" description="Disordered" evidence="7">
    <location>
        <begin position="91"/>
        <end position="112"/>
    </location>
</feature>
<dbReference type="InterPro" id="IPR012748">
    <property type="entry name" value="Rieske-like_NirD"/>
</dbReference>
<evidence type="ECO:0000256" key="3">
    <source>
        <dbReference type="ARBA" id="ARBA00023002"/>
    </source>
</evidence>
<dbReference type="PANTHER" id="PTHR40562">
    <property type="match status" value="1"/>
</dbReference>
<dbReference type="InterPro" id="IPR017941">
    <property type="entry name" value="Rieske_2Fe-2S"/>
</dbReference>
<evidence type="ECO:0000313" key="10">
    <source>
        <dbReference type="Proteomes" id="UP001596174"/>
    </source>
</evidence>
<keyword evidence="3" id="KW-0560">Oxidoreductase</keyword>
<evidence type="ECO:0000313" key="9">
    <source>
        <dbReference type="EMBL" id="MFC5910617.1"/>
    </source>
</evidence>
<evidence type="ECO:0000256" key="7">
    <source>
        <dbReference type="SAM" id="MobiDB-lite"/>
    </source>
</evidence>
<dbReference type="SUPFAM" id="SSF50022">
    <property type="entry name" value="ISP domain"/>
    <property type="match status" value="1"/>
</dbReference>
<dbReference type="PANTHER" id="PTHR40562:SF1">
    <property type="entry name" value="NITRITE REDUCTASE (NADH) SMALL SUBUNIT"/>
    <property type="match status" value="1"/>
</dbReference>
<evidence type="ECO:0000259" key="8">
    <source>
        <dbReference type="PROSITE" id="PS51296"/>
    </source>
</evidence>
<dbReference type="CDD" id="cd03529">
    <property type="entry name" value="Rieske_NirD"/>
    <property type="match status" value="1"/>
</dbReference>
<gene>
    <name evidence="9" type="primary">nirD</name>
    <name evidence="9" type="ORF">ACFP3V_25800</name>
</gene>
<dbReference type="InterPro" id="IPR036922">
    <property type="entry name" value="Rieske_2Fe-2S_sf"/>
</dbReference>
<dbReference type="EMBL" id="JBHSQJ010000123">
    <property type="protein sequence ID" value="MFC5910617.1"/>
    <property type="molecule type" value="Genomic_DNA"/>
</dbReference>
<keyword evidence="2" id="KW-0479">Metal-binding</keyword>
<proteinExistence type="predicted"/>
<dbReference type="RefSeq" id="WP_380588127.1">
    <property type="nucleotide sequence ID" value="NZ_JBHSQJ010000123.1"/>
</dbReference>
<name>A0ABW1G901_9ACTN</name>
<keyword evidence="5" id="KW-0411">Iron-sulfur</keyword>
<dbReference type="Gene3D" id="2.102.10.10">
    <property type="entry name" value="Rieske [2Fe-2S] iron-sulphur domain"/>
    <property type="match status" value="1"/>
</dbReference>